<dbReference type="Proteomes" id="UP001161247">
    <property type="component" value="Chromosome 3"/>
</dbReference>
<protein>
    <submittedName>
        <fullName evidence="1">OLC1v1035879C1</fullName>
    </submittedName>
</protein>
<sequence length="157" mass="17926">MASSPELIESVLGDRDVLFFGVSGDDLCLIGPTDPQLLVLGVFVMELDYSKWNFKYNLDLSPLTNLYPSMVDIEETDDGDLLFTFSVFSCVANKKNSKPELLISIPSKIISCDLQEMIVKEIAEVDAEETYDDSYWWSLSRFRWWQAFEHVETFASV</sequence>
<dbReference type="EMBL" id="OX459120">
    <property type="protein sequence ID" value="CAI9099108.1"/>
    <property type="molecule type" value="Genomic_DNA"/>
</dbReference>
<evidence type="ECO:0000313" key="2">
    <source>
        <dbReference type="Proteomes" id="UP001161247"/>
    </source>
</evidence>
<gene>
    <name evidence="1" type="ORF">OLC1_LOCUS9189</name>
</gene>
<dbReference type="AlphaFoldDB" id="A0AAV1CVF2"/>
<keyword evidence="2" id="KW-1185">Reference proteome</keyword>
<accession>A0AAV1CVF2</accession>
<organism evidence="1 2">
    <name type="scientific">Oldenlandia corymbosa var. corymbosa</name>
    <dbReference type="NCBI Taxonomy" id="529605"/>
    <lineage>
        <taxon>Eukaryota</taxon>
        <taxon>Viridiplantae</taxon>
        <taxon>Streptophyta</taxon>
        <taxon>Embryophyta</taxon>
        <taxon>Tracheophyta</taxon>
        <taxon>Spermatophyta</taxon>
        <taxon>Magnoliopsida</taxon>
        <taxon>eudicotyledons</taxon>
        <taxon>Gunneridae</taxon>
        <taxon>Pentapetalae</taxon>
        <taxon>asterids</taxon>
        <taxon>lamiids</taxon>
        <taxon>Gentianales</taxon>
        <taxon>Rubiaceae</taxon>
        <taxon>Rubioideae</taxon>
        <taxon>Spermacoceae</taxon>
        <taxon>Hedyotis-Oldenlandia complex</taxon>
        <taxon>Oldenlandia</taxon>
    </lineage>
</organism>
<evidence type="ECO:0000313" key="1">
    <source>
        <dbReference type="EMBL" id="CAI9099108.1"/>
    </source>
</evidence>
<reference evidence="1" key="1">
    <citation type="submission" date="2023-03" db="EMBL/GenBank/DDBJ databases">
        <authorList>
            <person name="Julca I."/>
        </authorList>
    </citation>
    <scope>NUCLEOTIDE SEQUENCE</scope>
</reference>
<name>A0AAV1CVF2_OLDCO</name>
<proteinExistence type="predicted"/>